<dbReference type="Proteomes" id="UP000481153">
    <property type="component" value="Unassembled WGS sequence"/>
</dbReference>
<comment type="caution">
    <text evidence="5">The sequence shown here is derived from an EMBL/GenBank/DDBJ whole genome shotgun (WGS) entry which is preliminary data.</text>
</comment>
<dbReference type="Gene3D" id="1.25.40.20">
    <property type="entry name" value="Ankyrin repeat-containing domain"/>
    <property type="match status" value="2"/>
</dbReference>
<dbReference type="AlphaFoldDB" id="A0A6G0WUW1"/>
<evidence type="ECO:0000313" key="6">
    <source>
        <dbReference type="Proteomes" id="UP000481153"/>
    </source>
</evidence>
<feature type="repeat" description="ANK" evidence="3">
    <location>
        <begin position="109"/>
        <end position="141"/>
    </location>
</feature>
<dbReference type="PROSITE" id="PS50088">
    <property type="entry name" value="ANK_REPEAT"/>
    <property type="match status" value="3"/>
</dbReference>
<reference evidence="5 6" key="1">
    <citation type="submission" date="2019-07" db="EMBL/GenBank/DDBJ databases">
        <title>Genomics analysis of Aphanomyces spp. identifies a new class of oomycete effector associated with host adaptation.</title>
        <authorList>
            <person name="Gaulin E."/>
        </authorList>
    </citation>
    <scope>NUCLEOTIDE SEQUENCE [LARGE SCALE GENOMIC DNA]</scope>
    <source>
        <strain evidence="5 6">ATCC 201684</strain>
    </source>
</reference>
<dbReference type="VEuPathDB" id="FungiDB:AeMF1_017098"/>
<sequence>MGCGSSRATLVARLSRNPPSPGRTANTSEASPTARTATLRISPRAASSTVQMVAATLPVTLPNALSPSEEVPPDDAAIRLLRNVKQGNLLQVVATIPATPELINVRGMWESTPLLYACQYGHGSIALFLLEQGADVRLVNEKNVSCLLLASLEGLTAVVAVVLTKCPTEHLDLQGTVYNSFTDTNQTLSPLMAACTNGHLECAGLLLEHEASLGAKESVLVAAATHGHTAIATMLLTQYDVSPVACDAKGRSALFRALSGGFDACAVAILSAMSSEIARTAVADLDGNKTTALHLAAQHNCIEVCRWLLAKQKLGILVDAVNSKGETALLLAARKSHAVIVKELILAGADVDKCEKSGRSIREVLRKNKLEHLAAVPGPPVVSVPFHDLQPRNQLISKEGGSMRKLSEQPARVTPSHRTRTYSENAVPPVSPRKTSSNRRLGISREGATSPGGQRKSSYRVVAAPGSGENSPLTIGRRRGRSIRRRRSCTSLEMKTAMDIVDGLTQPLNGTMRKKWAVGPRKCKSLPNLANFVVQRRQSRRATFVIVIKPDAIEAAKSSSPTSKFEAAKAISSMSEATESQTIKPSIATARVVKPETSKATSIASEATKTSASKLGIVSGQAIMQDNGTTRPLQQDSIGVQAIQPNASQDEHKLQATKPEILKEVPSIKQEATRSQVDAAQKGKSEAVQEASIVSQTDTTLERAIVDEQAKPDPMKAPLPPPAGPTIELLAATKAVPLGKGLFNTVSARETFSRSPLRRSITDAAPVRRLSENFQKNHSVRRSAAQSAVCFRSDDNLPLHVGKRILSSRHFSINVGPSILDMIDRISQDDSNVATSTTVKDVLSPSKLKKSKSTSTASRPKRGDADRRRSHNAGTQPKEVVC</sequence>
<accession>A0A6G0WUW1</accession>
<proteinExistence type="predicted"/>
<evidence type="ECO:0000256" key="2">
    <source>
        <dbReference type="ARBA" id="ARBA00023043"/>
    </source>
</evidence>
<feature type="compositionally biased region" description="Polar residues" evidence="4">
    <location>
        <begin position="23"/>
        <end position="36"/>
    </location>
</feature>
<feature type="repeat" description="ANK" evidence="3">
    <location>
        <begin position="186"/>
        <end position="218"/>
    </location>
</feature>
<dbReference type="InterPro" id="IPR002110">
    <property type="entry name" value="Ankyrin_rpt"/>
</dbReference>
<dbReference type="PANTHER" id="PTHR24198">
    <property type="entry name" value="ANKYRIN REPEAT AND PROTEIN KINASE DOMAIN-CONTAINING PROTEIN"/>
    <property type="match status" value="1"/>
</dbReference>
<dbReference type="PANTHER" id="PTHR24198:SF165">
    <property type="entry name" value="ANKYRIN REPEAT-CONTAINING PROTEIN-RELATED"/>
    <property type="match status" value="1"/>
</dbReference>
<dbReference type="Pfam" id="PF12796">
    <property type="entry name" value="Ank_2"/>
    <property type="match status" value="2"/>
</dbReference>
<feature type="region of interest" description="Disordered" evidence="4">
    <location>
        <begin position="397"/>
        <end position="484"/>
    </location>
</feature>
<evidence type="ECO:0000256" key="4">
    <source>
        <dbReference type="SAM" id="MobiDB-lite"/>
    </source>
</evidence>
<dbReference type="Pfam" id="PF00023">
    <property type="entry name" value="Ank"/>
    <property type="match status" value="1"/>
</dbReference>
<evidence type="ECO:0000256" key="3">
    <source>
        <dbReference type="PROSITE-ProRule" id="PRU00023"/>
    </source>
</evidence>
<organism evidence="5 6">
    <name type="scientific">Aphanomyces euteiches</name>
    <dbReference type="NCBI Taxonomy" id="100861"/>
    <lineage>
        <taxon>Eukaryota</taxon>
        <taxon>Sar</taxon>
        <taxon>Stramenopiles</taxon>
        <taxon>Oomycota</taxon>
        <taxon>Saprolegniomycetes</taxon>
        <taxon>Saprolegniales</taxon>
        <taxon>Verrucalvaceae</taxon>
        <taxon>Aphanomyces</taxon>
    </lineage>
</organism>
<dbReference type="PROSITE" id="PS50297">
    <property type="entry name" value="ANK_REP_REGION"/>
    <property type="match status" value="2"/>
</dbReference>
<gene>
    <name evidence="5" type="ORF">Ae201684_011512</name>
</gene>
<dbReference type="SUPFAM" id="SSF48403">
    <property type="entry name" value="Ankyrin repeat"/>
    <property type="match status" value="1"/>
</dbReference>
<dbReference type="InterPro" id="IPR036770">
    <property type="entry name" value="Ankyrin_rpt-contain_sf"/>
</dbReference>
<feature type="region of interest" description="Disordered" evidence="4">
    <location>
        <begin position="834"/>
        <end position="882"/>
    </location>
</feature>
<evidence type="ECO:0000256" key="1">
    <source>
        <dbReference type="ARBA" id="ARBA00022737"/>
    </source>
</evidence>
<keyword evidence="6" id="KW-1185">Reference proteome</keyword>
<protein>
    <submittedName>
        <fullName evidence="5">Uncharacterized protein</fullName>
    </submittedName>
</protein>
<dbReference type="EMBL" id="VJMJ01000146">
    <property type="protein sequence ID" value="KAF0731252.1"/>
    <property type="molecule type" value="Genomic_DNA"/>
</dbReference>
<evidence type="ECO:0000313" key="5">
    <source>
        <dbReference type="EMBL" id="KAF0731252.1"/>
    </source>
</evidence>
<name>A0A6G0WUW1_9STRA</name>
<keyword evidence="1" id="KW-0677">Repeat</keyword>
<feature type="repeat" description="ANK" evidence="3">
    <location>
        <begin position="324"/>
        <end position="356"/>
    </location>
</feature>
<keyword evidence="2 3" id="KW-0040">ANK repeat</keyword>
<feature type="region of interest" description="Disordered" evidence="4">
    <location>
        <begin position="13"/>
        <end position="36"/>
    </location>
</feature>
<dbReference type="SMART" id="SM00248">
    <property type="entry name" value="ANK"/>
    <property type="match status" value="5"/>
</dbReference>